<dbReference type="Pfam" id="PF02653">
    <property type="entry name" value="BPD_transp_2"/>
    <property type="match status" value="1"/>
</dbReference>
<keyword evidence="8" id="KW-1185">Reference proteome</keyword>
<evidence type="ECO:0000256" key="4">
    <source>
        <dbReference type="ARBA" id="ARBA00022989"/>
    </source>
</evidence>
<dbReference type="AlphaFoldDB" id="A0A934K0Q7"/>
<keyword evidence="2" id="KW-1003">Cell membrane</keyword>
<dbReference type="PANTHER" id="PTHR30482">
    <property type="entry name" value="HIGH-AFFINITY BRANCHED-CHAIN AMINO ACID TRANSPORT SYSTEM PERMEASE"/>
    <property type="match status" value="1"/>
</dbReference>
<dbReference type="EMBL" id="JAEKNR010000024">
    <property type="protein sequence ID" value="MBJ7596819.1"/>
    <property type="molecule type" value="Genomic_DNA"/>
</dbReference>
<organism evidence="7 8">
    <name type="scientific">Candidatus Nephthysia bennettiae</name>
    <dbReference type="NCBI Taxonomy" id="3127016"/>
    <lineage>
        <taxon>Bacteria</taxon>
        <taxon>Bacillati</taxon>
        <taxon>Candidatus Dormiibacterota</taxon>
        <taxon>Candidatus Dormibacteria</taxon>
        <taxon>Candidatus Dormibacterales</taxon>
        <taxon>Candidatus Dormibacteraceae</taxon>
        <taxon>Candidatus Nephthysia</taxon>
    </lineage>
</organism>
<comment type="caution">
    <text evidence="7">The sequence shown here is derived from an EMBL/GenBank/DDBJ whole genome shotgun (WGS) entry which is preliminary data.</text>
</comment>
<evidence type="ECO:0000256" key="5">
    <source>
        <dbReference type="ARBA" id="ARBA00023136"/>
    </source>
</evidence>
<evidence type="ECO:0000313" key="7">
    <source>
        <dbReference type="EMBL" id="MBJ7596819.1"/>
    </source>
</evidence>
<gene>
    <name evidence="7" type="ORF">JF922_01855</name>
</gene>
<proteinExistence type="predicted"/>
<evidence type="ECO:0000256" key="2">
    <source>
        <dbReference type="ARBA" id="ARBA00022475"/>
    </source>
</evidence>
<feature type="transmembrane region" description="Helical" evidence="6">
    <location>
        <begin position="46"/>
        <end position="64"/>
    </location>
</feature>
<dbReference type="InterPro" id="IPR001851">
    <property type="entry name" value="ABC_transp_permease"/>
</dbReference>
<feature type="transmembrane region" description="Helical" evidence="6">
    <location>
        <begin position="84"/>
        <end position="105"/>
    </location>
</feature>
<evidence type="ECO:0000256" key="3">
    <source>
        <dbReference type="ARBA" id="ARBA00022692"/>
    </source>
</evidence>
<feature type="transmembrane region" description="Helical" evidence="6">
    <location>
        <begin position="23"/>
        <end position="39"/>
    </location>
</feature>
<keyword evidence="3 6" id="KW-0812">Transmembrane</keyword>
<dbReference type="RefSeq" id="WP_338198651.1">
    <property type="nucleotide sequence ID" value="NZ_JAEKNR010000024.1"/>
</dbReference>
<name>A0A934K0Q7_9BACT</name>
<dbReference type="CDD" id="cd06581">
    <property type="entry name" value="TM_PBP1_LivM_like"/>
    <property type="match status" value="1"/>
</dbReference>
<protein>
    <submittedName>
        <fullName evidence="7">Branched-chain amino acid ABC transporter permease</fullName>
    </submittedName>
</protein>
<keyword evidence="4 6" id="KW-1133">Transmembrane helix</keyword>
<dbReference type="InterPro" id="IPR043428">
    <property type="entry name" value="LivM-like"/>
</dbReference>
<sequence>MLVLVVVGLATFGSDILRREAVAMLINLVLVVGLYVFAGNSGVLSFGHISFMAVAAYVTALLTVPPLMKDTLLPHLPLLIRHSAVSPIEAALIAALAAALFAAPLSIPLMRLSGLTASVAMFAVLLIVYEIARNWTAVTRGTLTMLGVPTNVDLTSATVVAIAAILGAYAFQHTRVGLRLRATREDEAAARSIGINIAAQRRIAFVVSAFIVGIGGFEYAQFYGSFTADAFYLNITFITIAMLVIGGSLSLAGAVTGAVVLSALLEILREIQDGVTIGSLVITSPAGLREIGAAVAMLVILLLRPAGLVGSSEVTWQGTVSALRSLPGLRRFRTRASQPK</sequence>
<feature type="transmembrane region" description="Helical" evidence="6">
    <location>
        <begin position="203"/>
        <end position="223"/>
    </location>
</feature>
<keyword evidence="5 6" id="KW-0472">Membrane</keyword>
<feature type="transmembrane region" description="Helical" evidence="6">
    <location>
        <begin position="152"/>
        <end position="171"/>
    </location>
</feature>
<accession>A0A934K0Q7</accession>
<reference evidence="7" key="1">
    <citation type="submission" date="2020-10" db="EMBL/GenBank/DDBJ databases">
        <title>Ca. Dormibacterota MAGs.</title>
        <authorList>
            <person name="Montgomery K."/>
        </authorList>
    </citation>
    <scope>NUCLEOTIDE SEQUENCE [LARGE SCALE GENOMIC DNA]</scope>
    <source>
        <strain evidence="7">SC8812_S17_10</strain>
    </source>
</reference>
<dbReference type="GO" id="GO:0005886">
    <property type="term" value="C:plasma membrane"/>
    <property type="evidence" value="ECO:0007669"/>
    <property type="project" value="UniProtKB-SubCell"/>
</dbReference>
<evidence type="ECO:0000256" key="6">
    <source>
        <dbReference type="SAM" id="Phobius"/>
    </source>
</evidence>
<feature type="transmembrane region" description="Helical" evidence="6">
    <location>
        <begin position="235"/>
        <end position="265"/>
    </location>
</feature>
<evidence type="ECO:0000256" key="1">
    <source>
        <dbReference type="ARBA" id="ARBA00004651"/>
    </source>
</evidence>
<feature type="transmembrane region" description="Helical" evidence="6">
    <location>
        <begin position="112"/>
        <end position="132"/>
    </location>
</feature>
<dbReference type="Proteomes" id="UP000612893">
    <property type="component" value="Unassembled WGS sequence"/>
</dbReference>
<dbReference type="GO" id="GO:0015658">
    <property type="term" value="F:branched-chain amino acid transmembrane transporter activity"/>
    <property type="evidence" value="ECO:0007669"/>
    <property type="project" value="InterPro"/>
</dbReference>
<dbReference type="PANTHER" id="PTHR30482:SF20">
    <property type="entry name" value="HIGH-AFFINITY BRANCHED-CHAIN AMINO ACID TRANSPORT SYSTEM PERMEASE PROTEIN LIVM"/>
    <property type="match status" value="1"/>
</dbReference>
<evidence type="ECO:0000313" key="8">
    <source>
        <dbReference type="Proteomes" id="UP000612893"/>
    </source>
</evidence>
<comment type="subcellular location">
    <subcellularLocation>
        <location evidence="1">Cell membrane</location>
        <topology evidence="1">Multi-pass membrane protein</topology>
    </subcellularLocation>
</comment>